<sequence>MPRVWTARTPPPHDADPLDHLLFRQHQAISRRQALEHLSPKALRHRLASGRWQRPHRSIYVAQTEDLTTAQRRWIAVLATDGLLAGFSALELHGLTGYFRSFTQVLVASDRRVRSPGETQVRRTAQLDPRDTRAGGAPPCTMPARSLVDAAQWAHDDTEAIAVIAAGFQQRLGGGDNVHEVLGRMHGVRRRRLILDAADAARGGSKSIAEIDFLRLCRRNRLPVPTRQVVRLDTKGRKRYRDALFEEYGVHVEIDGSQHMEVRSWHRDMRQHNDITIAGGRLLRFSWWQIRHREAEVAAQLRGALAAGGWRP</sequence>
<proteinExistence type="predicted"/>
<reference evidence="1" key="2">
    <citation type="submission" date="2022-09" db="EMBL/GenBank/DDBJ databases">
        <title>Biosynthetic gene clusters of Dactylosporangioum fulvum.</title>
        <authorList>
            <person name="Caradec T."/>
        </authorList>
    </citation>
    <scope>NUCLEOTIDE SEQUENCE</scope>
    <source>
        <strain evidence="1">NRRL B-16292</strain>
    </source>
</reference>
<evidence type="ECO:0000313" key="2">
    <source>
        <dbReference type="Proteomes" id="UP001059617"/>
    </source>
</evidence>
<evidence type="ECO:0000313" key="1">
    <source>
        <dbReference type="EMBL" id="UWP80631.1"/>
    </source>
</evidence>
<organism evidence="1 2">
    <name type="scientific">Dactylosporangium fulvum</name>
    <dbReference type="NCBI Taxonomy" id="53359"/>
    <lineage>
        <taxon>Bacteria</taxon>
        <taxon>Bacillati</taxon>
        <taxon>Actinomycetota</taxon>
        <taxon>Actinomycetes</taxon>
        <taxon>Micromonosporales</taxon>
        <taxon>Micromonosporaceae</taxon>
        <taxon>Dactylosporangium</taxon>
    </lineage>
</organism>
<name>A0ABY5VU38_9ACTN</name>
<reference evidence="1" key="1">
    <citation type="submission" date="2021-04" db="EMBL/GenBank/DDBJ databases">
        <authorList>
            <person name="Hartkoorn R.C."/>
            <person name="Beaudoing E."/>
            <person name="Hot D."/>
        </authorList>
    </citation>
    <scope>NUCLEOTIDE SEQUENCE</scope>
    <source>
        <strain evidence="1">NRRL B-16292</strain>
    </source>
</reference>
<protein>
    <recommendedName>
        <fullName evidence="3">DUF559 domain-containing protein</fullName>
    </recommendedName>
</protein>
<keyword evidence="2" id="KW-1185">Reference proteome</keyword>
<dbReference type="Proteomes" id="UP001059617">
    <property type="component" value="Chromosome"/>
</dbReference>
<gene>
    <name evidence="1" type="ORF">Dfulv_36545</name>
</gene>
<dbReference type="EMBL" id="CP073720">
    <property type="protein sequence ID" value="UWP80631.1"/>
    <property type="molecule type" value="Genomic_DNA"/>
</dbReference>
<accession>A0ABY5VU38</accession>
<dbReference type="RefSeq" id="WP_259858393.1">
    <property type="nucleotide sequence ID" value="NZ_BAAAST010000162.1"/>
</dbReference>
<evidence type="ECO:0008006" key="3">
    <source>
        <dbReference type="Google" id="ProtNLM"/>
    </source>
</evidence>